<name>C0QCT3_DESAH</name>
<dbReference type="HOGENOM" id="CLU_042626_0_0_7"/>
<dbReference type="SMART" id="SM00974">
    <property type="entry name" value="T5orf172"/>
    <property type="match status" value="1"/>
</dbReference>
<gene>
    <name evidence="2" type="ordered locus">HRM2_20610</name>
</gene>
<dbReference type="EMBL" id="CP001087">
    <property type="protein sequence ID" value="ACN15160.1"/>
    <property type="molecule type" value="Genomic_DNA"/>
</dbReference>
<dbReference type="eggNOG" id="COG0226">
    <property type="taxonomic scope" value="Bacteria"/>
</dbReference>
<dbReference type="InterPro" id="IPR018306">
    <property type="entry name" value="Phage_T5_Orf172_DNA-bd"/>
</dbReference>
<dbReference type="AlphaFoldDB" id="C0QCT3"/>
<reference evidence="2 3" key="1">
    <citation type="journal article" date="2009" name="Environ. Microbiol.">
        <title>Genome sequence of Desulfobacterium autotrophicum HRM2, a marine sulfate reducer oxidizing organic carbon completely to carbon dioxide.</title>
        <authorList>
            <person name="Strittmatter A.W."/>
            <person name="Liesegang H."/>
            <person name="Rabus R."/>
            <person name="Decker I."/>
            <person name="Amann J."/>
            <person name="Andres S."/>
            <person name="Henne A."/>
            <person name="Fricke W.F."/>
            <person name="Martinez-Arias R."/>
            <person name="Bartels D."/>
            <person name="Goesmann A."/>
            <person name="Krause L."/>
            <person name="Puehler A."/>
            <person name="Klenk H.P."/>
            <person name="Richter M."/>
            <person name="Schuler M."/>
            <person name="Gloeckner F.O."/>
            <person name="Meyerdierks A."/>
            <person name="Gottschalk G."/>
            <person name="Amann R."/>
        </authorList>
    </citation>
    <scope>NUCLEOTIDE SEQUENCE [LARGE SCALE GENOMIC DNA]</scope>
    <source>
        <strain evidence="3">ATCC 43914 / DSM 3382 / HRM2</strain>
    </source>
</reference>
<sequence length="401" mass="46238">MIDFDKELETILETDPLGLLEIKPKASSVISADERLLASFEEINAFVEEHNHEPAVSRDISERKLYSRLKSLRDSPEKAATLVKFDIFDLLGDVKIPESKEIKTIEDILKDDMLGLLGGENSLGESDPDDIFRLKNVPKSVDMPDYIAKRKPCKDFEKFEHLFKQNHAELASKKKKMRPFTSELQIKPGAFFVLQGMMVYVANVGQKELKNFGNVNARLYCVFENGTESNMLLRSLAAALWKEENSRQIVNADQKEMFNEDGTISEEDEPTGYIYILRSLSEDPKIKDIKDLYKIGFSSQPVKQRIQNAEQEPTYLMADVMIITEFKTFNLNPQKLEKLLHRFFAKSCLNLDVFDNEGKRYTPREWFILPLHIIETAINLLINGEIVNYSYDYQKQEIVDK</sequence>
<dbReference type="KEGG" id="dat:HRM2_20610"/>
<evidence type="ECO:0000259" key="1">
    <source>
        <dbReference type="SMART" id="SM00974"/>
    </source>
</evidence>
<dbReference type="Pfam" id="PF13455">
    <property type="entry name" value="MUG113"/>
    <property type="match status" value="1"/>
</dbReference>
<evidence type="ECO:0000313" key="2">
    <source>
        <dbReference type="EMBL" id="ACN15160.1"/>
    </source>
</evidence>
<accession>C0QCT3</accession>
<dbReference type="Proteomes" id="UP000000442">
    <property type="component" value="Chromosome"/>
</dbReference>
<keyword evidence="3" id="KW-1185">Reference proteome</keyword>
<dbReference type="RefSeq" id="WP_015903938.1">
    <property type="nucleotide sequence ID" value="NC_012108.1"/>
</dbReference>
<organism evidence="2 3">
    <name type="scientific">Desulforapulum autotrophicum (strain ATCC 43914 / DSM 3382 / VKM B-1955 / HRM2)</name>
    <name type="common">Desulfobacterium autotrophicum</name>
    <dbReference type="NCBI Taxonomy" id="177437"/>
    <lineage>
        <taxon>Bacteria</taxon>
        <taxon>Pseudomonadati</taxon>
        <taxon>Thermodesulfobacteriota</taxon>
        <taxon>Desulfobacteria</taxon>
        <taxon>Desulfobacterales</taxon>
        <taxon>Desulfobacteraceae</taxon>
        <taxon>Desulforapulum</taxon>
    </lineage>
</organism>
<proteinExistence type="predicted"/>
<dbReference type="STRING" id="177437.HRM2_20610"/>
<evidence type="ECO:0000313" key="3">
    <source>
        <dbReference type="Proteomes" id="UP000000442"/>
    </source>
</evidence>
<protein>
    <recommendedName>
        <fullName evidence="1">Bacteriophage T5 Orf172 DNA-binding domain-containing protein</fullName>
    </recommendedName>
</protein>
<dbReference type="OrthoDB" id="9814995at2"/>
<feature type="domain" description="Bacteriophage T5 Orf172 DNA-binding" evidence="1">
    <location>
        <begin position="287"/>
        <end position="381"/>
    </location>
</feature>